<evidence type="ECO:0000313" key="2">
    <source>
        <dbReference type="Proteomes" id="UP000596902"/>
    </source>
</evidence>
<dbReference type="GeneID" id="62208982"/>
<accession>A0A8H7EB83</accession>
<gene>
    <name evidence="1" type="ORF">GT037_010757</name>
</gene>
<protein>
    <submittedName>
        <fullName evidence="1">Uncharacterized protein</fullName>
    </submittedName>
</protein>
<reference evidence="1" key="2">
    <citation type="submission" date="2020-08" db="EMBL/GenBank/DDBJ databases">
        <title>Draft Genome Sequence of Cumin Blight Pathogen Alternaria burnsii.</title>
        <authorList>
            <person name="Feng Z."/>
        </authorList>
    </citation>
    <scope>NUCLEOTIDE SEQUENCE</scope>
    <source>
        <strain evidence="1">CBS107.38</strain>
    </source>
</reference>
<comment type="caution">
    <text evidence="1">The sequence shown here is derived from an EMBL/GenBank/DDBJ whole genome shotgun (WGS) entry which is preliminary data.</text>
</comment>
<dbReference type="Proteomes" id="UP000596902">
    <property type="component" value="Unassembled WGS sequence"/>
</dbReference>
<dbReference type="RefSeq" id="XP_038781574.1">
    <property type="nucleotide sequence ID" value="XM_038935804.1"/>
</dbReference>
<feature type="non-terminal residue" evidence="1">
    <location>
        <position position="1"/>
    </location>
</feature>
<evidence type="ECO:0000313" key="1">
    <source>
        <dbReference type="EMBL" id="KAF7671196.1"/>
    </source>
</evidence>
<sequence length="77" mass="8855">MAAAYILNDTQAFGDITISMMLHHQGYHLSLPDQVTGLTDWVSWKVLYLLEERRNRMRTELQHILFNGSTDAGMDES</sequence>
<name>A0A8H7EB83_9PLEO</name>
<reference evidence="1" key="1">
    <citation type="submission" date="2020-01" db="EMBL/GenBank/DDBJ databases">
        <authorList>
            <person name="Feng Z.H.Z."/>
        </authorList>
    </citation>
    <scope>NUCLEOTIDE SEQUENCE</scope>
    <source>
        <strain evidence="1">CBS107.38</strain>
    </source>
</reference>
<organism evidence="1 2">
    <name type="scientific">Alternaria burnsii</name>
    <dbReference type="NCBI Taxonomy" id="1187904"/>
    <lineage>
        <taxon>Eukaryota</taxon>
        <taxon>Fungi</taxon>
        <taxon>Dikarya</taxon>
        <taxon>Ascomycota</taxon>
        <taxon>Pezizomycotina</taxon>
        <taxon>Dothideomycetes</taxon>
        <taxon>Pleosporomycetidae</taxon>
        <taxon>Pleosporales</taxon>
        <taxon>Pleosporineae</taxon>
        <taxon>Pleosporaceae</taxon>
        <taxon>Alternaria</taxon>
        <taxon>Alternaria sect. Alternaria</taxon>
    </lineage>
</organism>
<keyword evidence="2" id="KW-1185">Reference proteome</keyword>
<dbReference type="EMBL" id="JAAABM010000024">
    <property type="protein sequence ID" value="KAF7671196.1"/>
    <property type="molecule type" value="Genomic_DNA"/>
</dbReference>
<dbReference type="AlphaFoldDB" id="A0A8H7EB83"/>
<proteinExistence type="predicted"/>